<evidence type="ECO:0000313" key="2">
    <source>
        <dbReference type="Proteomes" id="UP000006727"/>
    </source>
</evidence>
<gene>
    <name evidence="1" type="primary">LOC112294208</name>
</gene>
<dbReference type="EMBL" id="ABEU02000017">
    <property type="status" value="NOT_ANNOTATED_CDS"/>
    <property type="molecule type" value="Genomic_DNA"/>
</dbReference>
<proteinExistence type="predicted"/>
<reference evidence="1" key="3">
    <citation type="submission" date="2020-12" db="UniProtKB">
        <authorList>
            <consortium name="EnsemblPlants"/>
        </authorList>
    </citation>
    <scope>IDENTIFICATION</scope>
</reference>
<name>A0A7I3YY78_PHYPA</name>
<protein>
    <submittedName>
        <fullName evidence="1">Uncharacterized protein</fullName>
    </submittedName>
</protein>
<organism evidence="1 2">
    <name type="scientific">Physcomitrium patens</name>
    <name type="common">Spreading-leaved earth moss</name>
    <name type="synonym">Physcomitrella patens</name>
    <dbReference type="NCBI Taxonomy" id="3218"/>
    <lineage>
        <taxon>Eukaryota</taxon>
        <taxon>Viridiplantae</taxon>
        <taxon>Streptophyta</taxon>
        <taxon>Embryophyta</taxon>
        <taxon>Bryophyta</taxon>
        <taxon>Bryophytina</taxon>
        <taxon>Bryopsida</taxon>
        <taxon>Funariidae</taxon>
        <taxon>Funariales</taxon>
        <taxon>Funariaceae</taxon>
        <taxon>Physcomitrium</taxon>
    </lineage>
</organism>
<dbReference type="Proteomes" id="UP000006727">
    <property type="component" value="Chromosome 17"/>
</dbReference>
<dbReference type="EnsemblPlants" id="Pp3c17_19590V3.3">
    <property type="protein sequence ID" value="PAC:32908503.CDS.1"/>
    <property type="gene ID" value="Pp3c17_19590"/>
</dbReference>
<reference evidence="1 2" key="2">
    <citation type="journal article" date="2018" name="Plant J.">
        <title>The Physcomitrella patens chromosome-scale assembly reveals moss genome structure and evolution.</title>
        <authorList>
            <person name="Lang D."/>
            <person name="Ullrich K.K."/>
            <person name="Murat F."/>
            <person name="Fuchs J."/>
            <person name="Jenkins J."/>
            <person name="Haas F.B."/>
            <person name="Piednoel M."/>
            <person name="Gundlach H."/>
            <person name="Van Bel M."/>
            <person name="Meyberg R."/>
            <person name="Vives C."/>
            <person name="Morata J."/>
            <person name="Symeonidi A."/>
            <person name="Hiss M."/>
            <person name="Muchero W."/>
            <person name="Kamisugi Y."/>
            <person name="Saleh O."/>
            <person name="Blanc G."/>
            <person name="Decker E.L."/>
            <person name="van Gessel N."/>
            <person name="Grimwood J."/>
            <person name="Hayes R.D."/>
            <person name="Graham S.W."/>
            <person name="Gunter L.E."/>
            <person name="McDaniel S.F."/>
            <person name="Hoernstein S.N.W."/>
            <person name="Larsson A."/>
            <person name="Li F.W."/>
            <person name="Perroud P.F."/>
            <person name="Phillips J."/>
            <person name="Ranjan P."/>
            <person name="Rokshar D.S."/>
            <person name="Rothfels C.J."/>
            <person name="Schneider L."/>
            <person name="Shu S."/>
            <person name="Stevenson D.W."/>
            <person name="Thummler F."/>
            <person name="Tillich M."/>
            <person name="Villarreal Aguilar J.C."/>
            <person name="Widiez T."/>
            <person name="Wong G.K."/>
            <person name="Wymore A."/>
            <person name="Zhang Y."/>
            <person name="Zimmer A.D."/>
            <person name="Quatrano R.S."/>
            <person name="Mayer K.F.X."/>
            <person name="Goodstein D."/>
            <person name="Casacuberta J.M."/>
            <person name="Vandepoele K."/>
            <person name="Reski R."/>
            <person name="Cuming A.C."/>
            <person name="Tuskan G.A."/>
            <person name="Maumus F."/>
            <person name="Salse J."/>
            <person name="Schmutz J."/>
            <person name="Rensing S.A."/>
        </authorList>
    </citation>
    <scope>NUCLEOTIDE SEQUENCE [LARGE SCALE GENOMIC DNA]</scope>
    <source>
        <strain evidence="1 2">cv. Gransden 2004</strain>
    </source>
</reference>
<evidence type="ECO:0000313" key="1">
    <source>
        <dbReference type="EnsemblPlants" id="PAC:32908503.CDS.1"/>
    </source>
</evidence>
<dbReference type="AlphaFoldDB" id="A0A7I3YY78"/>
<dbReference type="Gramene" id="Pp3c17_19590V3.3">
    <property type="protein sequence ID" value="PAC:32908503.CDS.1"/>
    <property type="gene ID" value="Pp3c17_19590"/>
</dbReference>
<sequence length="81" mass="8806">MRFSTTLVCQEARIPCPTHVAFDVQLQLLDGACALFWGLWIPARCPMVRSSALEAKNGKVAQKLGGGCVSSWQGVLNRSQT</sequence>
<reference evidence="1 2" key="1">
    <citation type="journal article" date="2008" name="Science">
        <title>The Physcomitrella genome reveals evolutionary insights into the conquest of land by plants.</title>
        <authorList>
            <person name="Rensing S."/>
            <person name="Lang D."/>
            <person name="Zimmer A."/>
            <person name="Terry A."/>
            <person name="Salamov A."/>
            <person name="Shapiro H."/>
            <person name="Nishiyama T."/>
            <person name="Perroud P.-F."/>
            <person name="Lindquist E."/>
            <person name="Kamisugi Y."/>
            <person name="Tanahashi T."/>
            <person name="Sakakibara K."/>
            <person name="Fujita T."/>
            <person name="Oishi K."/>
            <person name="Shin-I T."/>
            <person name="Kuroki Y."/>
            <person name="Toyoda A."/>
            <person name="Suzuki Y."/>
            <person name="Hashimoto A."/>
            <person name="Yamaguchi K."/>
            <person name="Sugano A."/>
            <person name="Kohara Y."/>
            <person name="Fujiyama A."/>
            <person name="Anterola A."/>
            <person name="Aoki S."/>
            <person name="Ashton N."/>
            <person name="Barbazuk W.B."/>
            <person name="Barker E."/>
            <person name="Bennetzen J."/>
            <person name="Bezanilla M."/>
            <person name="Blankenship R."/>
            <person name="Cho S.H."/>
            <person name="Dutcher S."/>
            <person name="Estelle M."/>
            <person name="Fawcett J.A."/>
            <person name="Gundlach H."/>
            <person name="Hanada K."/>
            <person name="Heyl A."/>
            <person name="Hicks K.A."/>
            <person name="Hugh J."/>
            <person name="Lohr M."/>
            <person name="Mayer K."/>
            <person name="Melkozernov A."/>
            <person name="Murata T."/>
            <person name="Nelson D."/>
            <person name="Pils B."/>
            <person name="Prigge M."/>
            <person name="Reiss B."/>
            <person name="Renner T."/>
            <person name="Rombauts S."/>
            <person name="Rushton P."/>
            <person name="Sanderfoot A."/>
            <person name="Schween G."/>
            <person name="Shiu S.-H."/>
            <person name="Stueber K."/>
            <person name="Theodoulou F.L."/>
            <person name="Tu H."/>
            <person name="Van de Peer Y."/>
            <person name="Verrier P.J."/>
            <person name="Waters E."/>
            <person name="Wood A."/>
            <person name="Yang L."/>
            <person name="Cove D."/>
            <person name="Cuming A."/>
            <person name="Hasebe M."/>
            <person name="Lucas S."/>
            <person name="Mishler D.B."/>
            <person name="Reski R."/>
            <person name="Grigoriev I."/>
            <person name="Quatrano R.S."/>
            <person name="Boore J.L."/>
        </authorList>
    </citation>
    <scope>NUCLEOTIDE SEQUENCE [LARGE SCALE GENOMIC DNA]</scope>
    <source>
        <strain evidence="1 2">cv. Gransden 2004</strain>
    </source>
</reference>
<keyword evidence="2" id="KW-1185">Reference proteome</keyword>
<accession>A0A7I3YY78</accession>